<feature type="region of interest" description="Disordered" evidence="1">
    <location>
        <begin position="247"/>
        <end position="273"/>
    </location>
</feature>
<evidence type="ECO:0000256" key="1">
    <source>
        <dbReference type="SAM" id="MobiDB-lite"/>
    </source>
</evidence>
<dbReference type="SUPFAM" id="SSF56219">
    <property type="entry name" value="DNase I-like"/>
    <property type="match status" value="1"/>
</dbReference>
<keyword evidence="5" id="KW-1185">Reference proteome</keyword>
<dbReference type="Pfam" id="PF14529">
    <property type="entry name" value="Exo_endo_phos_2"/>
    <property type="match status" value="1"/>
</dbReference>
<name>A0A9D4T269_RHISA</name>
<comment type="caution">
    <text evidence="4">The sequence shown here is derived from an EMBL/GenBank/DDBJ whole genome shotgun (WGS) entry which is preliminary data.</text>
</comment>
<gene>
    <name evidence="4" type="ORF">HPB52_023729</name>
</gene>
<feature type="region of interest" description="Disordered" evidence="1">
    <location>
        <begin position="1"/>
        <end position="111"/>
    </location>
</feature>
<accession>A0A9D4T269</accession>
<dbReference type="VEuPathDB" id="VectorBase:RSAN_043084"/>
<dbReference type="PROSITE" id="PS50878">
    <property type="entry name" value="RT_POL"/>
    <property type="match status" value="1"/>
</dbReference>
<feature type="compositionally biased region" description="Basic and acidic residues" evidence="1">
    <location>
        <begin position="1"/>
        <end position="10"/>
    </location>
</feature>
<dbReference type="InterPro" id="IPR036691">
    <property type="entry name" value="Endo/exonu/phosph_ase_sf"/>
</dbReference>
<dbReference type="Gene3D" id="3.30.420.10">
    <property type="entry name" value="Ribonuclease H-like superfamily/Ribonuclease H"/>
    <property type="match status" value="1"/>
</dbReference>
<dbReference type="GO" id="GO:0042575">
    <property type="term" value="C:DNA polymerase complex"/>
    <property type="evidence" value="ECO:0007669"/>
    <property type="project" value="UniProtKB-ARBA"/>
</dbReference>
<evidence type="ECO:0000313" key="4">
    <source>
        <dbReference type="EMBL" id="KAH7963856.1"/>
    </source>
</evidence>
<dbReference type="PANTHER" id="PTHR19446">
    <property type="entry name" value="REVERSE TRANSCRIPTASES"/>
    <property type="match status" value="1"/>
</dbReference>
<reference evidence="4" key="1">
    <citation type="journal article" date="2020" name="Cell">
        <title>Large-Scale Comparative Analyses of Tick Genomes Elucidate Their Genetic Diversity and Vector Capacities.</title>
        <authorList>
            <consortium name="Tick Genome and Microbiome Consortium (TIGMIC)"/>
            <person name="Jia N."/>
            <person name="Wang J."/>
            <person name="Shi W."/>
            <person name="Du L."/>
            <person name="Sun Y."/>
            <person name="Zhan W."/>
            <person name="Jiang J.F."/>
            <person name="Wang Q."/>
            <person name="Zhang B."/>
            <person name="Ji P."/>
            <person name="Bell-Sakyi L."/>
            <person name="Cui X.M."/>
            <person name="Yuan T.T."/>
            <person name="Jiang B.G."/>
            <person name="Yang W.F."/>
            <person name="Lam T.T."/>
            <person name="Chang Q.C."/>
            <person name="Ding S.J."/>
            <person name="Wang X.J."/>
            <person name="Zhu J.G."/>
            <person name="Ruan X.D."/>
            <person name="Zhao L."/>
            <person name="Wei J.T."/>
            <person name="Ye R.Z."/>
            <person name="Que T.C."/>
            <person name="Du C.H."/>
            <person name="Zhou Y.H."/>
            <person name="Cheng J.X."/>
            <person name="Dai P.F."/>
            <person name="Guo W.B."/>
            <person name="Han X.H."/>
            <person name="Huang E.J."/>
            <person name="Li L.F."/>
            <person name="Wei W."/>
            <person name="Gao Y.C."/>
            <person name="Liu J.Z."/>
            <person name="Shao H.Z."/>
            <person name="Wang X."/>
            <person name="Wang C.C."/>
            <person name="Yang T.C."/>
            <person name="Huo Q.B."/>
            <person name="Li W."/>
            <person name="Chen H.Y."/>
            <person name="Chen S.E."/>
            <person name="Zhou L.G."/>
            <person name="Ni X.B."/>
            <person name="Tian J.H."/>
            <person name="Sheng Y."/>
            <person name="Liu T."/>
            <person name="Pan Y.S."/>
            <person name="Xia L.Y."/>
            <person name="Li J."/>
            <person name="Zhao F."/>
            <person name="Cao W.C."/>
        </authorList>
    </citation>
    <scope>NUCLEOTIDE SEQUENCE</scope>
    <source>
        <strain evidence="4">Rsan-2018</strain>
    </source>
</reference>
<reference evidence="4" key="2">
    <citation type="submission" date="2021-09" db="EMBL/GenBank/DDBJ databases">
        <authorList>
            <person name="Jia N."/>
            <person name="Wang J."/>
            <person name="Shi W."/>
            <person name="Du L."/>
            <person name="Sun Y."/>
            <person name="Zhan W."/>
            <person name="Jiang J."/>
            <person name="Wang Q."/>
            <person name="Zhang B."/>
            <person name="Ji P."/>
            <person name="Sakyi L.B."/>
            <person name="Cui X."/>
            <person name="Yuan T."/>
            <person name="Jiang B."/>
            <person name="Yang W."/>
            <person name="Lam T.T.-Y."/>
            <person name="Chang Q."/>
            <person name="Ding S."/>
            <person name="Wang X."/>
            <person name="Zhu J."/>
            <person name="Ruan X."/>
            <person name="Zhao L."/>
            <person name="Wei J."/>
            <person name="Que T."/>
            <person name="Du C."/>
            <person name="Cheng J."/>
            <person name="Dai P."/>
            <person name="Han X."/>
            <person name="Huang E."/>
            <person name="Gao Y."/>
            <person name="Liu J."/>
            <person name="Shao H."/>
            <person name="Ye R."/>
            <person name="Li L."/>
            <person name="Wei W."/>
            <person name="Wang X."/>
            <person name="Wang C."/>
            <person name="Huo Q."/>
            <person name="Li W."/>
            <person name="Guo W."/>
            <person name="Chen H."/>
            <person name="Chen S."/>
            <person name="Zhou L."/>
            <person name="Zhou L."/>
            <person name="Ni X."/>
            <person name="Tian J."/>
            <person name="Zhou Y."/>
            <person name="Sheng Y."/>
            <person name="Liu T."/>
            <person name="Pan Y."/>
            <person name="Xia L."/>
            <person name="Li J."/>
            <person name="Zhao F."/>
            <person name="Cao W."/>
        </authorList>
    </citation>
    <scope>NUCLEOTIDE SEQUENCE</scope>
    <source>
        <strain evidence="4">Rsan-2018</strain>
        <tissue evidence="4">Larvae</tissue>
    </source>
</reference>
<dbReference type="InterPro" id="IPR036397">
    <property type="entry name" value="RNaseH_sf"/>
</dbReference>
<evidence type="ECO:0008006" key="6">
    <source>
        <dbReference type="Google" id="ProtNLM"/>
    </source>
</evidence>
<dbReference type="VEuPathDB" id="VectorBase:RSAN_036849"/>
<dbReference type="CDD" id="cd09077">
    <property type="entry name" value="R1-I-EN"/>
    <property type="match status" value="1"/>
</dbReference>
<feature type="domain" description="Reverse transcriptase" evidence="2">
    <location>
        <begin position="1053"/>
        <end position="1328"/>
    </location>
</feature>
<dbReference type="Pfam" id="PF00078">
    <property type="entry name" value="RVT_1"/>
    <property type="match status" value="1"/>
</dbReference>
<feature type="compositionally biased region" description="Low complexity" evidence="1">
    <location>
        <begin position="252"/>
        <end position="271"/>
    </location>
</feature>
<dbReference type="VEuPathDB" id="VectorBase:RSAN_043605"/>
<dbReference type="CDD" id="cd01650">
    <property type="entry name" value="RT_nLTR_like"/>
    <property type="match status" value="1"/>
</dbReference>
<dbReference type="GO" id="GO:0071897">
    <property type="term" value="P:DNA biosynthetic process"/>
    <property type="evidence" value="ECO:0007669"/>
    <property type="project" value="UniProtKB-ARBA"/>
</dbReference>
<dbReference type="SUPFAM" id="SSF56672">
    <property type="entry name" value="DNA/RNA polymerases"/>
    <property type="match status" value="1"/>
</dbReference>
<dbReference type="InterPro" id="IPR012337">
    <property type="entry name" value="RNaseH-like_sf"/>
</dbReference>
<organism evidence="4 5">
    <name type="scientific">Rhipicephalus sanguineus</name>
    <name type="common">Brown dog tick</name>
    <name type="synonym">Ixodes sanguineus</name>
    <dbReference type="NCBI Taxonomy" id="34632"/>
    <lineage>
        <taxon>Eukaryota</taxon>
        <taxon>Metazoa</taxon>
        <taxon>Ecdysozoa</taxon>
        <taxon>Arthropoda</taxon>
        <taxon>Chelicerata</taxon>
        <taxon>Arachnida</taxon>
        <taxon>Acari</taxon>
        <taxon>Parasitiformes</taxon>
        <taxon>Ixodida</taxon>
        <taxon>Ixodoidea</taxon>
        <taxon>Ixodidae</taxon>
        <taxon>Rhipicephalinae</taxon>
        <taxon>Rhipicephalus</taxon>
        <taxon>Rhipicephalus</taxon>
    </lineage>
</organism>
<dbReference type="InterPro" id="IPR005135">
    <property type="entry name" value="Endo/exonuclease/phosphatase"/>
</dbReference>
<dbReference type="EMBL" id="JABSTV010001249">
    <property type="protein sequence ID" value="KAH7963856.1"/>
    <property type="molecule type" value="Genomic_DNA"/>
</dbReference>
<feature type="domain" description="RNase H type-1" evidence="3">
    <location>
        <begin position="1496"/>
        <end position="1629"/>
    </location>
</feature>
<dbReference type="PROSITE" id="PS50879">
    <property type="entry name" value="RNASE_H_1"/>
    <property type="match status" value="1"/>
</dbReference>
<dbReference type="InterPro" id="IPR002156">
    <property type="entry name" value="RNaseH_domain"/>
</dbReference>
<evidence type="ECO:0000313" key="5">
    <source>
        <dbReference type="Proteomes" id="UP000821837"/>
    </source>
</evidence>
<dbReference type="GO" id="GO:0003676">
    <property type="term" value="F:nucleic acid binding"/>
    <property type="evidence" value="ECO:0007669"/>
    <property type="project" value="InterPro"/>
</dbReference>
<dbReference type="Proteomes" id="UP000821837">
    <property type="component" value="Chromosome 3"/>
</dbReference>
<dbReference type="InterPro" id="IPR043502">
    <property type="entry name" value="DNA/RNA_pol_sf"/>
</dbReference>
<protein>
    <recommendedName>
        <fullName evidence="6">Reverse transcriptase</fullName>
    </recommendedName>
</protein>
<dbReference type="Pfam" id="PF00075">
    <property type="entry name" value="RNase_H"/>
    <property type="match status" value="1"/>
</dbReference>
<dbReference type="CDD" id="cd09276">
    <property type="entry name" value="Rnase_HI_RT_non_LTR"/>
    <property type="match status" value="1"/>
</dbReference>
<dbReference type="SUPFAM" id="SSF53098">
    <property type="entry name" value="Ribonuclease H-like"/>
    <property type="match status" value="1"/>
</dbReference>
<sequence length="1788" mass="195535">MAATRAEHEVSPSGAGPPSPGGSPATSDISFSPEGDVLLAGLAGQAESGQVETAEAAGRVEPTTGPAHTRSRSSSCRTTPAVSSPDEDDAGSSVSETTAVETGRGTDHGARAQARARELEDQLSRFCADSANRITVSARNYILTRVFELVALCSDLRADAAVERGAALALRGQLVEARREIAGLQRKALVAERPLVGDVLAGRAAAAAHGPTGALGSDAGVPLGAPPTLSGPAGGLTYAAVLRPGPMAGAQAPGRPGLSSAASGPGESASSVGTRHDHLAFLTPTAQTTTAARDVLRLLKTNIDPVSKGITDVVLRHTRYGLTVFSNTHDTIQNMVNAIQENAVTRASISVRVPGKRNPHVRFSGVDPDIDHNSFFSLLNERNAGLDLDVARCSVKLTFRERSGTTAFIAEVDPESFHKLMSRHRISLGWTIVSVTEDLHVPTCTFCATYGHGRSSCPHRHDESQAICMRCGGNHLSTTCAVRMGEAAVCCAECRRAGRPAEGHPAGWRVSAHVRITAPANKRGRESEGEEMTSVSGDRGVVEVGGAQVRAGAGTGRGVLEHHSGNLTAVQRNPHRAIALKFTQANLDHARRATSNLCDHMQATGCSLAAVSDPYRPGKKLPQLAHGFHSIAVEKDPAALIIVHKAPFDLCPLITSELVVALYCEAQGFEFTFISAYAPPHRSMEPTLLVVEQALALSRTPNIIIAGDFNAKHAAWGAQLSDPRGSRLVEFMSTHGLLLLNDAASIPTYETRYSMSWIDVTLATPSAIVAGYTWRVLEEVTFSEHRYIEVVVGDQLVRRHKRLTRYSREQLLTSLSSEPWFAQVTQAQLQSAESLDRVVTQFYRLLERYLHKYRRPVKGTRRGNPWWTPQLAQERRRVNALRRRYQRCKNDALRDLFRVQYSVALAAFRRETARAKDSYLRGFCAECAKRSLFSAPFKEAFGRQRTDLVLPPLRKEDGTYTSTHLEAATLLLQTQVALDDHTSDDSDHAAVRSLAAAPYWTREQDTPFSPSELESTVRQMKDRSAPGPDGLTPSLVKGLVSIHTPFLLWLFNSALRLGHFPSCWRRGRIIFIRKPGRLSELTTSYRPICVNSVLGKVLERLLNSRLYYFLHRGGHIHSNQYGFTHAKSAVLALHSLHEQLLSLKASKTPAILMALDFQGAFDSVWHPCVLQFFRERGLPSCLYHLLRTFLTDRTVVFSSNAGRVEAHPSLGSPQGSPISPLLWNVIIHGLLSLPMPEGVVVQAYADDTVILIPGAKRQELSDKASEVLRRVDKWAAQVKVKLSREKTSCVLFSHGVGGMERVRPTVRTDSSQPGLKYTDTLRILGVVFDRRLSFFAHADFLRDKINHVSAKVVAFKTMTAAVKPAALRLLYRQVILPVISYASPIWWPEQPDCRLKSRLISAQRTALLALTGAYKTTRTAALQVLVHALPIEMELRLQNRQFTFLKLRRTITSDGITWDPTTVALPLDKWHSHPAHTSPSVKVQRLTVSEARNMARHPGIHVYTDGAYTSLSAGAAYVILGRATSIVSIGRFKVEKATSAYCTEIIALTEALQYLVTDISLKSIYVYTDCLSVLQALANPYCLDPRVHLLRDLISRISSVRSFAIFHIPGHRGIFGNELADFLAMKSCGLGLPRTALTSLLVTTFRTFHPNHRTQHTHTHPVCDGLSCPHAGPLAVEGWGPSPTRVWQTIVRYGLYCQALPGPTIPSGYRRFSASSLIMTEPFAARSRGTRMSEDTPSFPELHLGPWDHATWDCGTVTLLPGTGGLWTWSWTPADFGPVDHGPGIGRC</sequence>
<dbReference type="GO" id="GO:0004523">
    <property type="term" value="F:RNA-DNA hybrid ribonuclease activity"/>
    <property type="evidence" value="ECO:0007669"/>
    <property type="project" value="InterPro"/>
</dbReference>
<dbReference type="InterPro" id="IPR000477">
    <property type="entry name" value="RT_dom"/>
</dbReference>
<dbReference type="Gene3D" id="3.60.10.10">
    <property type="entry name" value="Endonuclease/exonuclease/phosphatase"/>
    <property type="match status" value="1"/>
</dbReference>
<evidence type="ECO:0000259" key="2">
    <source>
        <dbReference type="PROSITE" id="PS50878"/>
    </source>
</evidence>
<proteinExistence type="predicted"/>
<evidence type="ECO:0000259" key="3">
    <source>
        <dbReference type="PROSITE" id="PS50879"/>
    </source>
</evidence>